<accession>A0ABU5F6H9</accession>
<reference evidence="2" key="1">
    <citation type="journal article" date="2023" name="Mar. Drugs">
        <title>Gemmata algarum, a Novel Planctomycete Isolated from an Algal Mat, Displays Antimicrobial Activity.</title>
        <authorList>
            <person name="Kumar G."/>
            <person name="Kallscheuer N."/>
            <person name="Kashif M."/>
            <person name="Ahamad S."/>
            <person name="Jagadeeshwari U."/>
            <person name="Pannikurungottu S."/>
            <person name="Haufschild T."/>
            <person name="Kabuu M."/>
            <person name="Sasikala C."/>
            <person name="Jogler C."/>
            <person name="Ramana C."/>
        </authorList>
    </citation>
    <scope>NUCLEOTIDE SEQUENCE [LARGE SCALE GENOMIC DNA]</scope>
    <source>
        <strain evidence="2">JC673</strain>
    </source>
</reference>
<evidence type="ECO:0000313" key="2">
    <source>
        <dbReference type="Proteomes" id="UP001272242"/>
    </source>
</evidence>
<dbReference type="SUPFAM" id="SSF48371">
    <property type="entry name" value="ARM repeat"/>
    <property type="match status" value="1"/>
</dbReference>
<dbReference type="EMBL" id="JAXBLV010000211">
    <property type="protein sequence ID" value="MDY3562377.1"/>
    <property type="molecule type" value="Genomic_DNA"/>
</dbReference>
<organism evidence="1 2">
    <name type="scientific">Gemmata algarum</name>
    <dbReference type="NCBI Taxonomy" id="2975278"/>
    <lineage>
        <taxon>Bacteria</taxon>
        <taxon>Pseudomonadati</taxon>
        <taxon>Planctomycetota</taxon>
        <taxon>Planctomycetia</taxon>
        <taxon>Gemmatales</taxon>
        <taxon>Gemmataceae</taxon>
        <taxon>Gemmata</taxon>
    </lineage>
</organism>
<keyword evidence="2" id="KW-1185">Reference proteome</keyword>
<proteinExistence type="predicted"/>
<comment type="caution">
    <text evidence="1">The sequence shown here is derived from an EMBL/GenBank/DDBJ whole genome shotgun (WGS) entry which is preliminary data.</text>
</comment>
<dbReference type="RefSeq" id="WP_320688680.1">
    <property type="nucleotide sequence ID" value="NZ_JAXBLV010000211.1"/>
</dbReference>
<dbReference type="Gene3D" id="1.25.10.10">
    <property type="entry name" value="Leucine-rich Repeat Variant"/>
    <property type="match status" value="1"/>
</dbReference>
<dbReference type="Proteomes" id="UP001272242">
    <property type="component" value="Unassembled WGS sequence"/>
</dbReference>
<protein>
    <recommendedName>
        <fullName evidence="3">HEAT repeat domain-containing protein</fullName>
    </recommendedName>
</protein>
<gene>
    <name evidence="1" type="ORF">R5W23_003843</name>
</gene>
<evidence type="ECO:0000313" key="1">
    <source>
        <dbReference type="EMBL" id="MDY3562377.1"/>
    </source>
</evidence>
<dbReference type="InterPro" id="IPR011989">
    <property type="entry name" value="ARM-like"/>
</dbReference>
<evidence type="ECO:0008006" key="3">
    <source>
        <dbReference type="Google" id="ProtNLM"/>
    </source>
</evidence>
<name>A0ABU5F6H9_9BACT</name>
<sequence>MTRRAQCRRRRWAICSAREGVPISQAKYDPAEAFRQLRDPDAGVRLLGAGWVHRQSLAEVNRWSDPWLRAPVTIDLLLPALSDPDPRVAEEAVGAAWGIVTRFRRDDRLLDPAVALLTSDRPKTRARAAGVVAQFGPGQSAEHLLRLFSDPDKAVRVAVLDATHQACWGWPESYQQQVRAAALERLQDRAMDIRCLAALLLIVVGGYEDLPALKACLVGVKGANYRQDFRESIRALQARRTTGLQAPRPQSRTGN</sequence>
<dbReference type="InterPro" id="IPR016024">
    <property type="entry name" value="ARM-type_fold"/>
</dbReference>